<keyword evidence="5" id="KW-1185">Reference proteome</keyword>
<feature type="transmembrane region" description="Helical" evidence="2">
    <location>
        <begin position="104"/>
        <end position="121"/>
    </location>
</feature>
<evidence type="ECO:0000259" key="3">
    <source>
        <dbReference type="Pfam" id="PF04982"/>
    </source>
</evidence>
<feature type="domain" description="HPP transmembrane region" evidence="3">
    <location>
        <begin position="70"/>
        <end position="241"/>
    </location>
</feature>
<protein>
    <recommendedName>
        <fullName evidence="3">HPP transmembrane region domain-containing protein</fullName>
    </recommendedName>
</protein>
<evidence type="ECO:0000313" key="5">
    <source>
        <dbReference type="Proteomes" id="UP000053411"/>
    </source>
</evidence>
<proteinExistence type="predicted"/>
<keyword evidence="2" id="KW-0472">Membrane</keyword>
<evidence type="ECO:0000256" key="1">
    <source>
        <dbReference type="SAM" id="MobiDB-lite"/>
    </source>
</evidence>
<feature type="region of interest" description="Disordered" evidence="1">
    <location>
        <begin position="256"/>
        <end position="347"/>
    </location>
</feature>
<evidence type="ECO:0000313" key="4">
    <source>
        <dbReference type="EMBL" id="KIY00809.1"/>
    </source>
</evidence>
<dbReference type="Pfam" id="PF04982">
    <property type="entry name" value="TM_HPP"/>
    <property type="match status" value="1"/>
</dbReference>
<keyword evidence="2" id="KW-1133">Transmembrane helix</keyword>
<feature type="transmembrane region" description="Helical" evidence="2">
    <location>
        <begin position="73"/>
        <end position="92"/>
    </location>
</feature>
<name>A0A0D2KVM6_9EURO</name>
<dbReference type="Proteomes" id="UP000053411">
    <property type="component" value="Unassembled WGS sequence"/>
</dbReference>
<feature type="compositionally biased region" description="Acidic residues" evidence="1">
    <location>
        <begin position="266"/>
        <end position="278"/>
    </location>
</feature>
<sequence>MQQANRNGKRRPIQKRARSFLHNIKFRKDYRAGLPLIITRFTGYRPPDAEPPYEPLPFPPFTWLKKIPLRLEVWIFAWIGAFGGILLIEAIMSTSTAFRDTYHTPTIITSFGASAVLLFGVIESPVAQPRNFVLGHFISAFVGTAITRLFVLNGSYQGYLDNTNFHPSTFINGGLSMATSLLAMLITGTAHPPAGATGLNAAVETQVVTLSWRYLPTVLASSLIMLGWALIINNVGRRRYPLHWWAPGATFVRVDDNPELEKAEEGEIEVEEMEEGDLERESTTAASERLSEDSGKHREGLYRVPSREVRRESVQAEPASLPSAIDTTPGEYSKRRLSSSRERYRWD</sequence>
<dbReference type="OrthoDB" id="4154692at2759"/>
<feature type="compositionally biased region" description="Basic and acidic residues" evidence="1">
    <location>
        <begin position="289"/>
        <end position="314"/>
    </location>
</feature>
<dbReference type="GeneID" id="27709221"/>
<gene>
    <name evidence="4" type="ORF">Z520_03475</name>
</gene>
<feature type="compositionally biased region" description="Basic and acidic residues" evidence="1">
    <location>
        <begin position="256"/>
        <end position="265"/>
    </location>
</feature>
<reference evidence="4 5" key="1">
    <citation type="submission" date="2015-01" db="EMBL/GenBank/DDBJ databases">
        <title>The Genome Sequence of Fonsecaea multimorphosa CBS 102226.</title>
        <authorList>
            <consortium name="The Broad Institute Genomics Platform"/>
            <person name="Cuomo C."/>
            <person name="de Hoog S."/>
            <person name="Gorbushina A."/>
            <person name="Stielow B."/>
            <person name="Teixiera M."/>
            <person name="Abouelleil A."/>
            <person name="Chapman S.B."/>
            <person name="Priest M."/>
            <person name="Young S.K."/>
            <person name="Wortman J."/>
            <person name="Nusbaum C."/>
            <person name="Birren B."/>
        </authorList>
    </citation>
    <scope>NUCLEOTIDE SEQUENCE [LARGE SCALE GENOMIC DNA]</scope>
    <source>
        <strain evidence="4 5">CBS 102226</strain>
    </source>
</reference>
<dbReference type="EMBL" id="KN848066">
    <property type="protein sequence ID" value="KIY00809.1"/>
    <property type="molecule type" value="Genomic_DNA"/>
</dbReference>
<dbReference type="STRING" id="1442371.A0A0D2KVM6"/>
<dbReference type="VEuPathDB" id="FungiDB:Z520_03475"/>
<dbReference type="InterPro" id="IPR058581">
    <property type="entry name" value="TM_HPP"/>
</dbReference>
<dbReference type="RefSeq" id="XP_016634931.1">
    <property type="nucleotide sequence ID" value="XM_016773985.1"/>
</dbReference>
<feature type="transmembrane region" description="Helical" evidence="2">
    <location>
        <begin position="214"/>
        <end position="232"/>
    </location>
</feature>
<feature type="transmembrane region" description="Helical" evidence="2">
    <location>
        <begin position="133"/>
        <end position="151"/>
    </location>
</feature>
<dbReference type="AlphaFoldDB" id="A0A0D2KVM6"/>
<keyword evidence="2" id="KW-0812">Transmembrane</keyword>
<accession>A0A0D2KVM6</accession>
<organism evidence="4 5">
    <name type="scientific">Fonsecaea multimorphosa CBS 102226</name>
    <dbReference type="NCBI Taxonomy" id="1442371"/>
    <lineage>
        <taxon>Eukaryota</taxon>
        <taxon>Fungi</taxon>
        <taxon>Dikarya</taxon>
        <taxon>Ascomycota</taxon>
        <taxon>Pezizomycotina</taxon>
        <taxon>Eurotiomycetes</taxon>
        <taxon>Chaetothyriomycetidae</taxon>
        <taxon>Chaetothyriales</taxon>
        <taxon>Herpotrichiellaceae</taxon>
        <taxon>Fonsecaea</taxon>
    </lineage>
</organism>
<evidence type="ECO:0000256" key="2">
    <source>
        <dbReference type="SAM" id="Phobius"/>
    </source>
</evidence>
<dbReference type="PANTHER" id="PTHR33741:SF5">
    <property type="entry name" value="TRANSMEMBRANE PROTEIN DDB_G0269096-RELATED"/>
    <property type="match status" value="1"/>
</dbReference>
<dbReference type="PANTHER" id="PTHR33741">
    <property type="entry name" value="TRANSMEMBRANE PROTEIN DDB_G0269096-RELATED"/>
    <property type="match status" value="1"/>
</dbReference>
<dbReference type="InterPro" id="IPR007065">
    <property type="entry name" value="HPP"/>
</dbReference>